<dbReference type="RefSeq" id="WP_276644238.1">
    <property type="nucleotide sequence ID" value="NZ_JBAIZG010000051.1"/>
</dbReference>
<evidence type="ECO:0000313" key="1">
    <source>
        <dbReference type="EMBL" id="REJ26675.1"/>
    </source>
</evidence>
<evidence type="ECO:0000313" key="2">
    <source>
        <dbReference type="Proteomes" id="UP000257014"/>
    </source>
</evidence>
<accession>A0A3E0K155</accession>
<comment type="caution">
    <text evidence="1">The sequence shown here is derived from an EMBL/GenBank/DDBJ whole genome shotgun (WGS) entry which is preliminary data.</text>
</comment>
<dbReference type="Proteomes" id="UP000257014">
    <property type="component" value="Unassembled WGS sequence"/>
</dbReference>
<reference evidence="1 2" key="1">
    <citation type="submission" date="2018-03" db="EMBL/GenBank/DDBJ databases">
        <authorList>
            <person name="Keele B.F."/>
        </authorList>
    </citation>
    <scope>NUCLEOTIDE SEQUENCE [LARGE SCALE GENOMIC DNA]</scope>
    <source>
        <strain evidence="1">ZCTH4_d</strain>
    </source>
</reference>
<sequence>MDRRIQELIDFTRKKFGLENYRLQRHRLYRDVNIFNETVYTLCMEWFPAHVTEHEDDGSNPEGTAVIEIDLNSNKFARVIFVEGKSYSQDGISFVNSKINDIIQWIERETGLKYGKHFKLHKESEGELLFNACYEGVAVSPAGFIEVKFDQEGKLTLFSCQGQFPSEEMVKEETYALSLETVEHLAKEQLKLVEFPSYEQKKLIPVYAVEEIYVTNDGKSVFPYERIAAGRPYLKIDQTIYWDQPINEPLNRKEIRWFEDVTAEQAFSFEPSPDSFPITKAEQEKCMFAVMDFLRREYPNDTGKWILKTLHRDKGYILASLVANRLDNHVFQRKMTVMIDTKNFQAVNYIDNNKLLSKFFDQFQTLDKVTIDKEEAYEKIKKFYELKPLYFYDFAQKQYILCGKLDCRYGVNASNGEVIDLNDL</sequence>
<dbReference type="AlphaFoldDB" id="A0A3E0K155"/>
<protein>
    <recommendedName>
        <fullName evidence="3">DUF4901 domain-containing protein</fullName>
    </recommendedName>
</protein>
<name>A0A3E0K155_9BACI</name>
<gene>
    <name evidence="1" type="ORF">C6P37_13270</name>
</gene>
<dbReference type="EMBL" id="QEWE01000024">
    <property type="protein sequence ID" value="REJ26675.1"/>
    <property type="molecule type" value="Genomic_DNA"/>
</dbReference>
<proteinExistence type="predicted"/>
<evidence type="ECO:0008006" key="3">
    <source>
        <dbReference type="Google" id="ProtNLM"/>
    </source>
</evidence>
<organism evidence="1 2">
    <name type="scientific">Caldibacillus debilis</name>
    <dbReference type="NCBI Taxonomy" id="301148"/>
    <lineage>
        <taxon>Bacteria</taxon>
        <taxon>Bacillati</taxon>
        <taxon>Bacillota</taxon>
        <taxon>Bacilli</taxon>
        <taxon>Bacillales</taxon>
        <taxon>Bacillaceae</taxon>
        <taxon>Caldibacillus</taxon>
    </lineage>
</organism>